<proteinExistence type="predicted"/>
<dbReference type="RefSeq" id="WP_168695085.1">
    <property type="nucleotide sequence ID" value="NZ_CP051206.1"/>
</dbReference>
<dbReference type="Proteomes" id="UP000502433">
    <property type="component" value="Chromosome"/>
</dbReference>
<dbReference type="EMBL" id="CP051206">
    <property type="protein sequence ID" value="QJB43591.1"/>
    <property type="molecule type" value="Genomic_DNA"/>
</dbReference>
<evidence type="ECO:0000313" key="1">
    <source>
        <dbReference type="EMBL" id="QJB43591.1"/>
    </source>
</evidence>
<protein>
    <recommendedName>
        <fullName evidence="3">DUF4351 domain-containing protein</fullName>
    </recommendedName>
</protein>
<accession>A0A6H2BWX1</accession>
<reference evidence="1 2" key="1">
    <citation type="submission" date="2020-04" db="EMBL/GenBank/DDBJ databases">
        <title>Genome-Wide Identification of 5-Methylcytosine Sites in Bacterial Genomes By High-Throughput Sequencing of MspJI Restriction Fragments.</title>
        <authorList>
            <person name="Wu V."/>
        </authorList>
    </citation>
    <scope>NUCLEOTIDE SEQUENCE [LARGE SCALE GENOMIC DNA]</scope>
    <source>
        <strain evidence="1 2">CCAP 1403/13f</strain>
    </source>
</reference>
<gene>
    <name evidence="1" type="ORF">HGD76_04485</name>
</gene>
<dbReference type="AlphaFoldDB" id="A0A6H2BWX1"/>
<organism evidence="1 2">
    <name type="scientific">Dolichospermum flos-aquae CCAP 1403/13F</name>
    <dbReference type="NCBI Taxonomy" id="315271"/>
    <lineage>
        <taxon>Bacteria</taxon>
        <taxon>Bacillati</taxon>
        <taxon>Cyanobacteriota</taxon>
        <taxon>Cyanophyceae</taxon>
        <taxon>Nostocales</taxon>
        <taxon>Aphanizomenonaceae</taxon>
        <taxon>Dolichospermum</taxon>
    </lineage>
</organism>
<evidence type="ECO:0000313" key="2">
    <source>
        <dbReference type="Proteomes" id="UP000502433"/>
    </source>
</evidence>
<dbReference type="KEGG" id="dfs:HGD76_04485"/>
<reference evidence="1 2" key="2">
    <citation type="submission" date="2020-04" db="EMBL/GenBank/DDBJ databases">
        <authorList>
            <person name="Fomenkov A."/>
            <person name="Anton B.P."/>
            <person name="Roberts R.J."/>
        </authorList>
    </citation>
    <scope>NUCLEOTIDE SEQUENCE [LARGE SCALE GENOMIC DNA]</scope>
    <source>
        <strain evidence="1 2">CCAP 1403/13f</strain>
    </source>
</reference>
<sequence length="93" mass="10662">MRELALQSQSLREAWEQGLQEGLTQVALNMLREGIDLSLVAKLTNLPLEKIQNLQVSNVDDLEILVKDFLELSESSLNKVWLEPEEDEAWKDL</sequence>
<name>A0A6H2BWX1_DOLFA</name>
<evidence type="ECO:0008006" key="3">
    <source>
        <dbReference type="Google" id="ProtNLM"/>
    </source>
</evidence>